<evidence type="ECO:0000313" key="3">
    <source>
        <dbReference type="EMBL" id="VAX21668.1"/>
    </source>
</evidence>
<dbReference type="InterPro" id="IPR025388">
    <property type="entry name" value="Alginate_export_dom"/>
</dbReference>
<feature type="region of interest" description="Disordered" evidence="1">
    <location>
        <begin position="99"/>
        <end position="118"/>
    </location>
</feature>
<evidence type="ECO:0000256" key="1">
    <source>
        <dbReference type="SAM" id="MobiDB-lite"/>
    </source>
</evidence>
<evidence type="ECO:0000259" key="2">
    <source>
        <dbReference type="Pfam" id="PF13372"/>
    </source>
</evidence>
<dbReference type="SUPFAM" id="SSF56935">
    <property type="entry name" value="Porins"/>
    <property type="match status" value="1"/>
</dbReference>
<proteinExistence type="predicted"/>
<accession>A0A3B1CCR2</accession>
<dbReference type="Pfam" id="PF13372">
    <property type="entry name" value="Alginate_exp"/>
    <property type="match status" value="1"/>
</dbReference>
<protein>
    <recommendedName>
        <fullName evidence="2">Alginate export domain-containing protein</fullName>
    </recommendedName>
</protein>
<dbReference type="InterPro" id="IPR053728">
    <property type="entry name" value="Alginate_Permeability_Chnl"/>
</dbReference>
<dbReference type="AlphaFoldDB" id="A0A3B1CCR2"/>
<sequence length="461" mass="51610">MRRAFLFVSAFMAFLMVSVDLAEATEIKVGGMLRYRPEFRSNDDFNKNNDDKTAAISQRIRLDVKAKINPNLTAFIQLQDVRVWGETCQGCTSMGEFDPDGSPGNAMGGSPEIPRSPLASNTSPDLFQAWVQLNNAFNTPVDFKIGRQVLEYGDERLIGDLGWKDQARTFDAFKAMVHVGRHQIDFFAAKLNETEDVNLQGITPFDWQSSALKDQDLYGVYGMFKLFDPNVPNTWKNILDVYYLNWQDGLVGKNVNTYGFRLKGNYLNLDYTGEFVFQSGDWATGVTQEANALAVKAGYTFPDLWSTRIGAEYDSGSGDGDSSDGVNKSFVFPFHTNHAHYGLQDFFSWGNMKAIQFNLNTKPMNGKVILDIKYHIFQLAEASGAWLNVVGNAPRIYVNEFSSDSTDAGKELDITVKYPYSKNLKIVGGYSIFQPGKAAKERTGGNSDNAEWGYLMFLTTF</sequence>
<dbReference type="EMBL" id="UOGA01000206">
    <property type="protein sequence ID" value="VAX21668.1"/>
    <property type="molecule type" value="Genomic_DNA"/>
</dbReference>
<organism evidence="3">
    <name type="scientific">hydrothermal vent metagenome</name>
    <dbReference type="NCBI Taxonomy" id="652676"/>
    <lineage>
        <taxon>unclassified sequences</taxon>
        <taxon>metagenomes</taxon>
        <taxon>ecological metagenomes</taxon>
    </lineage>
</organism>
<name>A0A3B1CCR2_9ZZZZ</name>
<feature type="domain" description="Alginate export" evidence="2">
    <location>
        <begin position="27"/>
        <end position="450"/>
    </location>
</feature>
<dbReference type="Gene3D" id="2.40.160.100">
    <property type="match status" value="1"/>
</dbReference>
<gene>
    <name evidence="3" type="ORF">MNBD_NITROSPINAE04-2598</name>
</gene>
<reference evidence="3" key="1">
    <citation type="submission" date="2018-06" db="EMBL/GenBank/DDBJ databases">
        <authorList>
            <person name="Zhirakovskaya E."/>
        </authorList>
    </citation>
    <scope>NUCLEOTIDE SEQUENCE</scope>
</reference>